<name>A0A210QPE3_MIZYE</name>
<reference evidence="2 3" key="1">
    <citation type="journal article" date="2017" name="Nat. Ecol. Evol.">
        <title>Scallop genome provides insights into evolution of bilaterian karyotype and development.</title>
        <authorList>
            <person name="Wang S."/>
            <person name="Zhang J."/>
            <person name="Jiao W."/>
            <person name="Li J."/>
            <person name="Xun X."/>
            <person name="Sun Y."/>
            <person name="Guo X."/>
            <person name="Huan P."/>
            <person name="Dong B."/>
            <person name="Zhang L."/>
            <person name="Hu X."/>
            <person name="Sun X."/>
            <person name="Wang J."/>
            <person name="Zhao C."/>
            <person name="Wang Y."/>
            <person name="Wang D."/>
            <person name="Huang X."/>
            <person name="Wang R."/>
            <person name="Lv J."/>
            <person name="Li Y."/>
            <person name="Zhang Z."/>
            <person name="Liu B."/>
            <person name="Lu W."/>
            <person name="Hui Y."/>
            <person name="Liang J."/>
            <person name="Zhou Z."/>
            <person name="Hou R."/>
            <person name="Li X."/>
            <person name="Liu Y."/>
            <person name="Li H."/>
            <person name="Ning X."/>
            <person name="Lin Y."/>
            <person name="Zhao L."/>
            <person name="Xing Q."/>
            <person name="Dou J."/>
            <person name="Li Y."/>
            <person name="Mao J."/>
            <person name="Guo H."/>
            <person name="Dou H."/>
            <person name="Li T."/>
            <person name="Mu C."/>
            <person name="Jiang W."/>
            <person name="Fu Q."/>
            <person name="Fu X."/>
            <person name="Miao Y."/>
            <person name="Liu J."/>
            <person name="Yu Q."/>
            <person name="Li R."/>
            <person name="Liao H."/>
            <person name="Li X."/>
            <person name="Kong Y."/>
            <person name="Jiang Z."/>
            <person name="Chourrout D."/>
            <person name="Li R."/>
            <person name="Bao Z."/>
        </authorList>
    </citation>
    <scope>NUCLEOTIDE SEQUENCE [LARGE SCALE GENOMIC DNA]</scope>
    <source>
        <strain evidence="2 3">PY_sf001</strain>
    </source>
</reference>
<evidence type="ECO:0000259" key="1">
    <source>
        <dbReference type="Pfam" id="PF01593"/>
    </source>
</evidence>
<gene>
    <name evidence="2" type="ORF">KP79_PYT06170</name>
</gene>
<dbReference type="Proteomes" id="UP000242188">
    <property type="component" value="Unassembled WGS sequence"/>
</dbReference>
<evidence type="ECO:0000313" key="2">
    <source>
        <dbReference type="EMBL" id="OWF50600.1"/>
    </source>
</evidence>
<dbReference type="Gene3D" id="3.90.660.10">
    <property type="match status" value="1"/>
</dbReference>
<dbReference type="Pfam" id="PF01593">
    <property type="entry name" value="Amino_oxidase"/>
    <property type="match status" value="1"/>
</dbReference>
<protein>
    <submittedName>
        <fullName evidence="2">Achacin</fullName>
    </submittedName>
</protein>
<organism evidence="2 3">
    <name type="scientific">Mizuhopecten yessoensis</name>
    <name type="common">Japanese scallop</name>
    <name type="synonym">Patinopecten yessoensis</name>
    <dbReference type="NCBI Taxonomy" id="6573"/>
    <lineage>
        <taxon>Eukaryota</taxon>
        <taxon>Metazoa</taxon>
        <taxon>Spiralia</taxon>
        <taxon>Lophotrochozoa</taxon>
        <taxon>Mollusca</taxon>
        <taxon>Bivalvia</taxon>
        <taxon>Autobranchia</taxon>
        <taxon>Pteriomorphia</taxon>
        <taxon>Pectinida</taxon>
        <taxon>Pectinoidea</taxon>
        <taxon>Pectinidae</taxon>
        <taxon>Mizuhopecten</taxon>
    </lineage>
</organism>
<dbReference type="OrthoDB" id="5977782at2759"/>
<proteinExistence type="predicted"/>
<feature type="domain" description="Amine oxidase" evidence="1">
    <location>
        <begin position="2"/>
        <end position="156"/>
    </location>
</feature>
<accession>A0A210QPE3</accession>
<dbReference type="GO" id="GO:0016491">
    <property type="term" value="F:oxidoreductase activity"/>
    <property type="evidence" value="ECO:0007669"/>
    <property type="project" value="InterPro"/>
</dbReference>
<dbReference type="InterPro" id="IPR002937">
    <property type="entry name" value="Amino_oxidase"/>
</dbReference>
<keyword evidence="3" id="KW-1185">Reference proteome</keyword>
<dbReference type="AlphaFoldDB" id="A0A210QPE3"/>
<dbReference type="EMBL" id="NEDP02002569">
    <property type="protein sequence ID" value="OWF50600.1"/>
    <property type="molecule type" value="Genomic_DNA"/>
</dbReference>
<evidence type="ECO:0000313" key="3">
    <source>
        <dbReference type="Proteomes" id="UP000242188"/>
    </source>
</evidence>
<dbReference type="STRING" id="6573.A0A210QPE3"/>
<comment type="caution">
    <text evidence="2">The sequence shown here is derived from an EMBL/GenBank/DDBJ whole genome shotgun (WGS) entry which is preliminary data.</text>
</comment>
<sequence length="184" mass="21517">MAVKIYLVYDHPWWRDIISSVTDRQNQTPRSHGNIQSDLPLHWTYDFGVSAKTGKAVLLVAYTSNPMWRELQKHGDRRWAGHYSVSTEAIRHTHLYLSKLYNIPVTTIPFPIDGRISQWDENPYNGSFFIWKTGVDWGRVWRTVNKPSALDDVFIASGAYWNYQSDAWSENCLNAINEMLQKYF</sequence>
<dbReference type="SUPFAM" id="SSF54373">
    <property type="entry name" value="FAD-linked reductases, C-terminal domain"/>
    <property type="match status" value="1"/>
</dbReference>